<name>U9TS01_RHIID</name>
<dbReference type="AlphaFoldDB" id="U9TS01"/>
<protein>
    <submittedName>
        <fullName evidence="1">Uncharacterized protein</fullName>
    </submittedName>
</protein>
<sequence>YSDSELIYRKSDMGEVQALSTNYARNEKGNPFKRARMGRKVDIKSTLIQTSNKFKVIYGEVAGGLDTFGTPTACRKKCYLDKLKLMIIMRDNINRLLKECKYVSSEKCMNLIIYGWLQIGLYLNFYAINWLGAGIYRFGLVDQCRLPSAENECEIFEDAYCILKSLENKSLETEKLVKELLLENTKGNDGKLHLKLNKS</sequence>
<proteinExistence type="predicted"/>
<accession>U9TS01</accession>
<dbReference type="HOGENOM" id="CLU_1375192_0_0_1"/>
<organism evidence="1">
    <name type="scientific">Rhizophagus irregularis (strain DAOM 181602 / DAOM 197198 / MUCL 43194)</name>
    <name type="common">Arbuscular mycorrhizal fungus</name>
    <name type="synonym">Glomus intraradices</name>
    <dbReference type="NCBI Taxonomy" id="747089"/>
    <lineage>
        <taxon>Eukaryota</taxon>
        <taxon>Fungi</taxon>
        <taxon>Fungi incertae sedis</taxon>
        <taxon>Mucoromycota</taxon>
        <taxon>Glomeromycotina</taxon>
        <taxon>Glomeromycetes</taxon>
        <taxon>Glomerales</taxon>
        <taxon>Glomeraceae</taxon>
        <taxon>Rhizophagus</taxon>
    </lineage>
</organism>
<feature type="non-terminal residue" evidence="1">
    <location>
        <position position="1"/>
    </location>
</feature>
<dbReference type="EMBL" id="KI292056">
    <property type="protein sequence ID" value="ESA06116.1"/>
    <property type="molecule type" value="Genomic_DNA"/>
</dbReference>
<evidence type="ECO:0000313" key="1">
    <source>
        <dbReference type="EMBL" id="ESA06116.1"/>
    </source>
</evidence>
<dbReference type="VEuPathDB" id="FungiDB:RhiirFUN_014217"/>
<gene>
    <name evidence="1" type="ORF">GLOINDRAFT_99415</name>
</gene>
<reference evidence="1" key="1">
    <citation type="submission" date="2013-07" db="EMBL/GenBank/DDBJ databases">
        <title>The genome of an arbuscular mycorrhizal fungus provides insights into the evolution of the oldest plant symbiosis.</title>
        <authorList>
            <consortium name="DOE Joint Genome Institute"/>
            <person name="Tisserant E."/>
            <person name="Malbreil M."/>
            <person name="Kuo A."/>
            <person name="Kohler A."/>
            <person name="Symeonidi A."/>
            <person name="Balestrini R."/>
            <person name="Charron P."/>
            <person name="Duensing N."/>
            <person name="Frei-dit-Frey N."/>
            <person name="Gianinazzi-Pearson V."/>
            <person name="Gilbert B."/>
            <person name="Handa Y."/>
            <person name="Hijri M."/>
            <person name="Kaul R."/>
            <person name="Kawaguchi M."/>
            <person name="Krajinski F."/>
            <person name="Lammers P."/>
            <person name="Lapierre D."/>
            <person name="Masclaux F.G."/>
            <person name="Murat C."/>
            <person name="Morin E."/>
            <person name="Ndikumana S."/>
            <person name="Pagni M."/>
            <person name="Petitpierre D."/>
            <person name="Requena N."/>
            <person name="Rosikiewicz P."/>
            <person name="Riley R."/>
            <person name="Saito K."/>
            <person name="San Clemente H."/>
            <person name="Shapiro H."/>
            <person name="van Tuinen D."/>
            <person name="Becard G."/>
            <person name="Bonfante P."/>
            <person name="Paszkowski U."/>
            <person name="Shachar-Hill Y."/>
            <person name="Young J.P."/>
            <person name="Sanders I.R."/>
            <person name="Henrissat B."/>
            <person name="Rensing S.A."/>
            <person name="Grigoriev I.V."/>
            <person name="Corradi N."/>
            <person name="Roux C."/>
            <person name="Martin F."/>
        </authorList>
    </citation>
    <scope>NUCLEOTIDE SEQUENCE</scope>
    <source>
        <strain evidence="1">DAOM 197198</strain>
    </source>
</reference>